<reference evidence="2 3" key="1">
    <citation type="submission" date="2019-12" db="EMBL/GenBank/DDBJ databases">
        <title>Full genome sequence of a Bacillus safensis strain isolated from commercially available natto in Indonesia.</title>
        <authorList>
            <person name="Yoshida M."/>
            <person name="Uomi M."/>
            <person name="Waturangi D."/>
            <person name="Ekaputri J.J."/>
            <person name="Setiamarga D.H.E."/>
        </authorList>
    </citation>
    <scope>NUCLEOTIDE SEQUENCE [LARGE SCALE GENOMIC DNA]</scope>
    <source>
        <strain evidence="2 3">IDN1</strain>
    </source>
</reference>
<keyword evidence="1" id="KW-0812">Transmembrane</keyword>
<evidence type="ECO:0000256" key="1">
    <source>
        <dbReference type="SAM" id="Phobius"/>
    </source>
</evidence>
<keyword evidence="1" id="KW-0472">Membrane</keyword>
<gene>
    <name evidence="2" type="ORF">BsIDN1_60510</name>
</gene>
<proteinExistence type="predicted"/>
<dbReference type="EMBL" id="AP021906">
    <property type="protein sequence ID" value="BBP92433.1"/>
    <property type="molecule type" value="Genomic_DNA"/>
</dbReference>
<protein>
    <submittedName>
        <fullName evidence="2">Uncharacterized protein</fullName>
    </submittedName>
</protein>
<name>A0A5S9MH74_BACIA</name>
<evidence type="ECO:0000313" key="2">
    <source>
        <dbReference type="EMBL" id="BBP92433.1"/>
    </source>
</evidence>
<keyword evidence="1" id="KW-1133">Transmembrane helix</keyword>
<accession>A0A5S9MH74</accession>
<dbReference type="AlphaFoldDB" id="A0A5S9MH74"/>
<sequence length="44" mass="4782">MRGDLKVVSVKGKWSIVLFALAVVIGAVAFFQNQQASGTEKKKM</sequence>
<dbReference type="Proteomes" id="UP000464658">
    <property type="component" value="Chromosome"/>
</dbReference>
<evidence type="ECO:0000313" key="3">
    <source>
        <dbReference type="Proteomes" id="UP000464658"/>
    </source>
</evidence>
<organism evidence="2 3">
    <name type="scientific">Bacillus safensis</name>
    <dbReference type="NCBI Taxonomy" id="561879"/>
    <lineage>
        <taxon>Bacteria</taxon>
        <taxon>Bacillati</taxon>
        <taxon>Bacillota</taxon>
        <taxon>Bacilli</taxon>
        <taxon>Bacillales</taxon>
        <taxon>Bacillaceae</taxon>
        <taxon>Bacillus</taxon>
    </lineage>
</organism>
<feature type="transmembrane region" description="Helical" evidence="1">
    <location>
        <begin position="12"/>
        <end position="31"/>
    </location>
</feature>